<comment type="caution">
    <text evidence="1">The sequence shown here is derived from an EMBL/GenBank/DDBJ whole genome shotgun (WGS) entry which is preliminary data.</text>
</comment>
<evidence type="ECO:0000313" key="2">
    <source>
        <dbReference type="Proteomes" id="UP000827872"/>
    </source>
</evidence>
<keyword evidence="2" id="KW-1185">Reference proteome</keyword>
<proteinExistence type="predicted"/>
<reference evidence="1" key="1">
    <citation type="submission" date="2021-08" db="EMBL/GenBank/DDBJ databases">
        <title>The first chromosome-level gecko genome reveals the dynamic sex chromosomes of Neotropical dwarf geckos (Sphaerodactylidae: Sphaerodactylus).</title>
        <authorList>
            <person name="Pinto B.J."/>
            <person name="Keating S.E."/>
            <person name="Gamble T."/>
        </authorList>
    </citation>
    <scope>NUCLEOTIDE SEQUENCE</scope>
    <source>
        <strain evidence="1">TG3544</strain>
    </source>
</reference>
<organism evidence="1 2">
    <name type="scientific">Sphaerodactylus townsendi</name>
    <dbReference type="NCBI Taxonomy" id="933632"/>
    <lineage>
        <taxon>Eukaryota</taxon>
        <taxon>Metazoa</taxon>
        <taxon>Chordata</taxon>
        <taxon>Craniata</taxon>
        <taxon>Vertebrata</taxon>
        <taxon>Euteleostomi</taxon>
        <taxon>Lepidosauria</taxon>
        <taxon>Squamata</taxon>
        <taxon>Bifurcata</taxon>
        <taxon>Gekkota</taxon>
        <taxon>Sphaerodactylidae</taxon>
        <taxon>Sphaerodactylus</taxon>
    </lineage>
</organism>
<gene>
    <name evidence="1" type="ORF">K3G42_029521</name>
</gene>
<evidence type="ECO:0000313" key="1">
    <source>
        <dbReference type="EMBL" id="KAH8008421.1"/>
    </source>
</evidence>
<sequence>MHFSTLVMSPLWSKLDPVLRKKLHVIREDGEFWMQLGDFVKRFNSLDICYLTADKLGEEVVPDSWNCSIYHSCWVKGFSAGGCWTFCNDGNRWPQRLEWVGSTAIYKCRSSGGMAHGRGVE</sequence>
<accession>A0ACB8FTC2</accession>
<dbReference type="Proteomes" id="UP000827872">
    <property type="component" value="Linkage Group LG06"/>
</dbReference>
<name>A0ACB8FTC2_9SAUR</name>
<dbReference type="EMBL" id="CM037619">
    <property type="protein sequence ID" value="KAH8008421.1"/>
    <property type="molecule type" value="Genomic_DNA"/>
</dbReference>
<protein>
    <submittedName>
        <fullName evidence="1">Uncharacterized protein</fullName>
    </submittedName>
</protein>